<feature type="non-terminal residue" evidence="7">
    <location>
        <position position="1"/>
    </location>
</feature>
<accession>A4RVR0</accession>
<dbReference type="GO" id="GO:0009705">
    <property type="term" value="C:plant-type vacuole membrane"/>
    <property type="evidence" value="ECO:0007669"/>
    <property type="project" value="EnsemblPlants"/>
</dbReference>
<dbReference type="GO" id="GO:0022857">
    <property type="term" value="F:transmembrane transporter activity"/>
    <property type="evidence" value="ECO:0007669"/>
    <property type="project" value="InterPro"/>
</dbReference>
<dbReference type="eggNOG" id="KOG0255">
    <property type="taxonomic scope" value="Eukaryota"/>
</dbReference>
<evidence type="ECO:0000256" key="2">
    <source>
        <dbReference type="ARBA" id="ARBA00022692"/>
    </source>
</evidence>
<dbReference type="OrthoDB" id="3936150at2759"/>
<dbReference type="STRING" id="436017.A4RVR0"/>
<feature type="transmembrane region" description="Helical" evidence="5">
    <location>
        <begin position="131"/>
        <end position="156"/>
    </location>
</feature>
<evidence type="ECO:0000256" key="5">
    <source>
        <dbReference type="SAM" id="Phobius"/>
    </source>
</evidence>
<dbReference type="AlphaFoldDB" id="A4RVR0"/>
<evidence type="ECO:0000313" key="8">
    <source>
        <dbReference type="Proteomes" id="UP000001568"/>
    </source>
</evidence>
<feature type="non-terminal residue" evidence="7">
    <location>
        <position position="433"/>
    </location>
</feature>
<evidence type="ECO:0000256" key="1">
    <source>
        <dbReference type="ARBA" id="ARBA00004141"/>
    </source>
</evidence>
<evidence type="ECO:0000256" key="4">
    <source>
        <dbReference type="ARBA" id="ARBA00023136"/>
    </source>
</evidence>
<feature type="domain" description="Major facilitator superfamily (MFS) profile" evidence="6">
    <location>
        <begin position="32"/>
        <end position="433"/>
    </location>
</feature>
<dbReference type="GO" id="GO:0042631">
    <property type="term" value="P:cellular response to water deprivation"/>
    <property type="evidence" value="ECO:0007669"/>
    <property type="project" value="EnsemblPlants"/>
</dbReference>
<sequence>EGNERTIDELFDERIGQANHTQLAQFALSSVAWLPAAFLTLTSVFTAREVDWKCATENGCLDGDSGKLLNICAMDRELWTWVDAKSSIVSEWDLVCAHEYKVQLANSIFFVGFLMGAGILGQIADSKGRIFGLYVSTALASAGAMLGAMAGGYWTYFWCTMLRGFGCGGLGVASYVLCTEVLGIKWRAVLGISTQYFWSGGIALMAPVAYTMPKWRNFSTFCGLSGLAYVALSSKFLWESPRWYLATGKADKAHEVMTHLARGNPKFTGRLPPLKQTRVVKGLNVTAVLPYPVLRQRLVAMAYIFCVTSMVYYGLSLNVDALSGSVYMNTFISGIVEFPSHVFAQIYVDRLGRRMTLLVLMGTAAVGVFSSSMFSGSSQVFVSMIGRFGIAGSFNMIYLYTTELFPTIVRSACLGTCSLAARVGGIIAPGIIL</sequence>
<evidence type="ECO:0000256" key="3">
    <source>
        <dbReference type="ARBA" id="ARBA00022989"/>
    </source>
</evidence>
<dbReference type="SUPFAM" id="SSF103473">
    <property type="entry name" value="MFS general substrate transporter"/>
    <property type="match status" value="1"/>
</dbReference>
<dbReference type="GeneID" id="5001204"/>
<dbReference type="PANTHER" id="PTHR24064">
    <property type="entry name" value="SOLUTE CARRIER FAMILY 22 MEMBER"/>
    <property type="match status" value="1"/>
</dbReference>
<feature type="transmembrane region" description="Helical" evidence="5">
    <location>
        <begin position="162"/>
        <end position="184"/>
    </location>
</feature>
<feature type="transmembrane region" description="Helical" evidence="5">
    <location>
        <begin position="196"/>
        <end position="212"/>
    </location>
</feature>
<dbReference type="Proteomes" id="UP000001568">
    <property type="component" value="Chromosome 4"/>
</dbReference>
<dbReference type="InterPro" id="IPR005828">
    <property type="entry name" value="MFS_sugar_transport-like"/>
</dbReference>
<dbReference type="PROSITE" id="PS00217">
    <property type="entry name" value="SUGAR_TRANSPORT_2"/>
    <property type="match status" value="1"/>
</dbReference>
<dbReference type="OMA" id="RIIYCTL"/>
<keyword evidence="2 5" id="KW-0812">Transmembrane</keyword>
<organism evidence="7 8">
    <name type="scientific">Ostreococcus lucimarinus (strain CCE9901)</name>
    <dbReference type="NCBI Taxonomy" id="436017"/>
    <lineage>
        <taxon>Eukaryota</taxon>
        <taxon>Viridiplantae</taxon>
        <taxon>Chlorophyta</taxon>
        <taxon>Mamiellophyceae</taxon>
        <taxon>Mamiellales</taxon>
        <taxon>Bathycoccaceae</taxon>
        <taxon>Ostreococcus</taxon>
    </lineage>
</organism>
<dbReference type="HOGENOM" id="CLU_001265_33_5_1"/>
<dbReference type="Pfam" id="PF00083">
    <property type="entry name" value="Sugar_tr"/>
    <property type="match status" value="1"/>
</dbReference>
<feature type="transmembrane region" description="Helical" evidence="5">
    <location>
        <begin position="327"/>
        <end position="348"/>
    </location>
</feature>
<keyword evidence="8" id="KW-1185">Reference proteome</keyword>
<dbReference type="KEGG" id="olu:OSTLU_2301"/>
<reference evidence="7 8" key="1">
    <citation type="journal article" date="2007" name="Proc. Natl. Acad. Sci. U.S.A.">
        <title>The tiny eukaryote Ostreococcus provides genomic insights into the paradox of plankton speciation.</title>
        <authorList>
            <person name="Palenik B."/>
            <person name="Grimwood J."/>
            <person name="Aerts A."/>
            <person name="Rouze P."/>
            <person name="Salamov A."/>
            <person name="Putnam N."/>
            <person name="Dupont C."/>
            <person name="Jorgensen R."/>
            <person name="Derelle E."/>
            <person name="Rombauts S."/>
            <person name="Zhou K."/>
            <person name="Otillar R."/>
            <person name="Merchant S.S."/>
            <person name="Podell S."/>
            <person name="Gaasterland T."/>
            <person name="Napoli C."/>
            <person name="Gendler K."/>
            <person name="Manuell A."/>
            <person name="Tai V."/>
            <person name="Vallon O."/>
            <person name="Piganeau G."/>
            <person name="Jancek S."/>
            <person name="Heijde M."/>
            <person name="Jabbari K."/>
            <person name="Bowler C."/>
            <person name="Lohr M."/>
            <person name="Robbens S."/>
            <person name="Werner G."/>
            <person name="Dubchak I."/>
            <person name="Pazour G.J."/>
            <person name="Ren Q."/>
            <person name="Paulsen I."/>
            <person name="Delwiche C."/>
            <person name="Schmutz J."/>
            <person name="Rokhsar D."/>
            <person name="Van de Peer Y."/>
            <person name="Moreau H."/>
            <person name="Grigoriev I.V."/>
        </authorList>
    </citation>
    <scope>NUCLEOTIDE SEQUENCE [LARGE SCALE GENOMIC DNA]</scope>
    <source>
        <strain evidence="7 8">CCE9901</strain>
    </source>
</reference>
<dbReference type="InterPro" id="IPR036259">
    <property type="entry name" value="MFS_trans_sf"/>
</dbReference>
<protein>
    <submittedName>
        <fullName evidence="7">MFS family transporter: organic cation</fullName>
    </submittedName>
</protein>
<proteinExistence type="predicted"/>
<name>A4RVR0_OSTLU</name>
<dbReference type="Gramene" id="ABO95749">
    <property type="protein sequence ID" value="ABO95749"/>
    <property type="gene ID" value="OSTLU_2301"/>
</dbReference>
<dbReference type="EMBL" id="CP000584">
    <property type="protein sequence ID" value="ABO95749.1"/>
    <property type="molecule type" value="Genomic_DNA"/>
</dbReference>
<gene>
    <name evidence="7" type="ORF">OSTLU_2301</name>
</gene>
<feature type="transmembrane region" description="Helical" evidence="5">
    <location>
        <begin position="380"/>
        <end position="400"/>
    </location>
</feature>
<evidence type="ECO:0000313" key="7">
    <source>
        <dbReference type="EMBL" id="ABO95749.1"/>
    </source>
</evidence>
<evidence type="ECO:0000259" key="6">
    <source>
        <dbReference type="PROSITE" id="PS50850"/>
    </source>
</evidence>
<feature type="transmembrane region" description="Helical" evidence="5">
    <location>
        <begin position="104"/>
        <end position="124"/>
    </location>
</feature>
<dbReference type="Gene3D" id="1.20.1250.20">
    <property type="entry name" value="MFS general substrate transporter like domains"/>
    <property type="match status" value="1"/>
</dbReference>
<dbReference type="RefSeq" id="XP_001417456.1">
    <property type="nucleotide sequence ID" value="XM_001417419.1"/>
</dbReference>
<keyword evidence="3 5" id="KW-1133">Transmembrane helix</keyword>
<dbReference type="InterPro" id="IPR020846">
    <property type="entry name" value="MFS_dom"/>
</dbReference>
<dbReference type="InterPro" id="IPR005829">
    <property type="entry name" value="Sugar_transporter_CS"/>
</dbReference>
<comment type="subcellular location">
    <subcellularLocation>
        <location evidence="1">Membrane</location>
        <topology evidence="1">Multi-pass membrane protein</topology>
    </subcellularLocation>
</comment>
<keyword evidence="4 5" id="KW-0472">Membrane</keyword>
<dbReference type="PROSITE" id="PS50850">
    <property type="entry name" value="MFS"/>
    <property type="match status" value="1"/>
</dbReference>
<feature type="transmembrane region" description="Helical" evidence="5">
    <location>
        <begin position="355"/>
        <end position="374"/>
    </location>
</feature>
<feature type="transmembrane region" description="Helical" evidence="5">
    <location>
        <begin position="298"/>
        <end position="315"/>
    </location>
</feature>